<evidence type="ECO:0000313" key="3">
    <source>
        <dbReference type="Proteomes" id="UP000254848"/>
    </source>
</evidence>
<accession>A0A370QNR7</accession>
<dbReference type="EMBL" id="QRAP01000006">
    <property type="protein sequence ID" value="RDK89948.1"/>
    <property type="molecule type" value="Genomic_DNA"/>
</dbReference>
<keyword evidence="3" id="KW-1185">Reference proteome</keyword>
<dbReference type="InterPro" id="IPR029068">
    <property type="entry name" value="Glyas_Bleomycin-R_OHBP_Dase"/>
</dbReference>
<dbReference type="SUPFAM" id="SSF54593">
    <property type="entry name" value="Glyoxalase/Bleomycin resistance protein/Dihydroxybiphenyl dioxygenase"/>
    <property type="match status" value="1"/>
</dbReference>
<dbReference type="Gene3D" id="3.10.180.10">
    <property type="entry name" value="2,3-Dihydroxybiphenyl 1,2-Dioxygenase, domain 1"/>
    <property type="match status" value="1"/>
</dbReference>
<evidence type="ECO:0000259" key="1">
    <source>
        <dbReference type="Pfam" id="PF00903"/>
    </source>
</evidence>
<name>A0A370QNR7_9GAMM</name>
<dbReference type="CDD" id="cd06588">
    <property type="entry name" value="PhnB_like"/>
    <property type="match status" value="1"/>
</dbReference>
<sequence>MQIQPYIFFYGNCEEALNFYHTALGGEIIQLMRVSEAPENAQCPMTDPDKILHAAIRLGSSILMMSDGLSAPPPPVATYSLSLIAPTVTQGETWFRQLSEGGDVTMPFGKTFWSPGFGMLADKFGIRWMVNTEA</sequence>
<gene>
    <name evidence="2" type="ORF">C8D90_106154</name>
</gene>
<dbReference type="RefSeq" id="WP_115459059.1">
    <property type="nucleotide sequence ID" value="NZ_QRAP01000006.1"/>
</dbReference>
<protein>
    <submittedName>
        <fullName evidence="2">PhnB protein</fullName>
    </submittedName>
</protein>
<dbReference type="PANTHER" id="PTHR33990:SF1">
    <property type="entry name" value="PROTEIN YJDN"/>
    <property type="match status" value="1"/>
</dbReference>
<proteinExistence type="predicted"/>
<dbReference type="AlphaFoldDB" id="A0A370QNR7"/>
<dbReference type="Pfam" id="PF00903">
    <property type="entry name" value="Glyoxalase"/>
    <property type="match status" value="1"/>
</dbReference>
<dbReference type="PANTHER" id="PTHR33990">
    <property type="entry name" value="PROTEIN YJDN-RELATED"/>
    <property type="match status" value="1"/>
</dbReference>
<reference evidence="2 3" key="1">
    <citation type="submission" date="2018-07" db="EMBL/GenBank/DDBJ databases">
        <title>Genomic Encyclopedia of Type Strains, Phase IV (KMG-IV): sequencing the most valuable type-strain genomes for metagenomic binning, comparative biology and taxonomic classification.</title>
        <authorList>
            <person name="Goeker M."/>
        </authorList>
    </citation>
    <scope>NUCLEOTIDE SEQUENCE [LARGE SCALE GENOMIC DNA]</scope>
    <source>
        <strain evidence="2 3">DSM 103736</strain>
    </source>
</reference>
<dbReference type="OrthoDB" id="9795306at2"/>
<feature type="domain" description="Glyoxalase/fosfomycin resistance/dioxygenase" evidence="1">
    <location>
        <begin position="3"/>
        <end position="130"/>
    </location>
</feature>
<dbReference type="Proteomes" id="UP000254848">
    <property type="component" value="Unassembled WGS sequence"/>
</dbReference>
<dbReference type="InterPro" id="IPR028973">
    <property type="entry name" value="PhnB-like"/>
</dbReference>
<evidence type="ECO:0000313" key="2">
    <source>
        <dbReference type="EMBL" id="RDK89948.1"/>
    </source>
</evidence>
<comment type="caution">
    <text evidence="2">The sequence shown here is derived from an EMBL/GenBank/DDBJ whole genome shotgun (WGS) entry which is preliminary data.</text>
</comment>
<dbReference type="InterPro" id="IPR004360">
    <property type="entry name" value="Glyas_Fos-R_dOase_dom"/>
</dbReference>
<organism evidence="2 3">
    <name type="scientific">Enterobacillus tribolii</name>
    <dbReference type="NCBI Taxonomy" id="1487935"/>
    <lineage>
        <taxon>Bacteria</taxon>
        <taxon>Pseudomonadati</taxon>
        <taxon>Pseudomonadota</taxon>
        <taxon>Gammaproteobacteria</taxon>
        <taxon>Enterobacterales</taxon>
        <taxon>Hafniaceae</taxon>
        <taxon>Enterobacillus</taxon>
    </lineage>
</organism>